<dbReference type="PROSITE" id="PS51662">
    <property type="entry name" value="BP_PHYTASE"/>
    <property type="match status" value="1"/>
</dbReference>
<evidence type="ECO:0000256" key="3">
    <source>
        <dbReference type="SAM" id="SignalP"/>
    </source>
</evidence>
<dbReference type="PANTHER" id="PTHR24104">
    <property type="entry name" value="E3 UBIQUITIN-PROTEIN LIGASE NHLRC1-RELATED"/>
    <property type="match status" value="1"/>
</dbReference>
<evidence type="ECO:0000256" key="1">
    <source>
        <dbReference type="ARBA" id="ARBA00022737"/>
    </source>
</evidence>
<dbReference type="Proteomes" id="UP000623419">
    <property type="component" value="Unassembled WGS sequence"/>
</dbReference>
<comment type="caution">
    <text evidence="5">The sequence shown here is derived from an EMBL/GenBank/DDBJ whole genome shotgun (WGS) entry which is preliminary data.</text>
</comment>
<feature type="signal peptide" evidence="3">
    <location>
        <begin position="1"/>
        <end position="24"/>
    </location>
</feature>
<protein>
    <submittedName>
        <fullName evidence="5">Phytase</fullName>
    </submittedName>
</protein>
<feature type="repeat" description="NHL" evidence="2">
    <location>
        <begin position="110"/>
        <end position="149"/>
    </location>
</feature>
<evidence type="ECO:0000256" key="2">
    <source>
        <dbReference type="PROSITE-ProRule" id="PRU00504"/>
    </source>
</evidence>
<dbReference type="Pfam" id="PF01436">
    <property type="entry name" value="NHL"/>
    <property type="match status" value="1"/>
</dbReference>
<reference evidence="6" key="1">
    <citation type="journal article" date="2019" name="Int. J. Syst. Evol. Microbiol.">
        <title>The Global Catalogue of Microorganisms (GCM) 10K type strain sequencing project: providing services to taxonomists for standard genome sequencing and annotation.</title>
        <authorList>
            <consortium name="The Broad Institute Genomics Platform"/>
            <consortium name="The Broad Institute Genome Sequencing Center for Infectious Disease"/>
            <person name="Wu L."/>
            <person name="Ma J."/>
        </authorList>
    </citation>
    <scope>NUCLEOTIDE SEQUENCE [LARGE SCALE GENOMIC DNA]</scope>
    <source>
        <strain evidence="6">CGMCC 1.15905</strain>
    </source>
</reference>
<keyword evidence="6" id="KW-1185">Reference proteome</keyword>
<dbReference type="InterPro" id="IPR050952">
    <property type="entry name" value="TRIM-NHL_E3_ligases"/>
</dbReference>
<dbReference type="PROSITE" id="PS51125">
    <property type="entry name" value="NHL"/>
    <property type="match status" value="1"/>
</dbReference>
<keyword evidence="1" id="KW-0677">Repeat</keyword>
<evidence type="ECO:0000313" key="6">
    <source>
        <dbReference type="Proteomes" id="UP000623419"/>
    </source>
</evidence>
<dbReference type="InterPro" id="IPR001258">
    <property type="entry name" value="NHL_repeat"/>
</dbReference>
<sequence length="381" mass="42227">MFSDPIFDAYFGAMRTLLAPLAFALLLAGCASVPAPPQPDPSSKPMPDVFGADSVPVPEAFLSPEMPEHEIDSVASWTTPEGHTWLIATGKESHQLVVFDGDDGEYRLAFGERGDRPGQFNRPNGIAVFGDLVFVVERDNHRVQVLRLPDFDPVAMVGQDVLRSPYGLWLNETAPGELQLLVTDSFMADYRTETLPPMHELDQRVKRFRLRMPPMGGLESEYQGHFGDTTEAGALRMVESIAGDPLHDRLLIAEEDLRVGTTLRVYDLSGNYAGTNLPRERFRAQAEGVALWACSDGSGYWIATDQARDLTVFHVFDRRELGYLGSFTGENTAMTDGIWLHASATRRFPYGALYAAHDDAGIAAFDWQDIARVLSIRRSCE</sequence>
<dbReference type="InterPro" id="IPR011042">
    <property type="entry name" value="6-blade_b-propeller_TolB-like"/>
</dbReference>
<evidence type="ECO:0000313" key="5">
    <source>
        <dbReference type="EMBL" id="GGA85824.1"/>
    </source>
</evidence>
<dbReference type="InterPro" id="IPR003431">
    <property type="entry name" value="B-propeller_Phytase"/>
</dbReference>
<organism evidence="5 6">
    <name type="scientific">Arenimonas soli</name>
    <dbReference type="NCBI Taxonomy" id="2269504"/>
    <lineage>
        <taxon>Bacteria</taxon>
        <taxon>Pseudomonadati</taxon>
        <taxon>Pseudomonadota</taxon>
        <taxon>Gammaproteobacteria</taxon>
        <taxon>Lysobacterales</taxon>
        <taxon>Lysobacteraceae</taxon>
        <taxon>Arenimonas</taxon>
    </lineage>
</organism>
<proteinExistence type="predicted"/>
<dbReference type="SUPFAM" id="SSF50956">
    <property type="entry name" value="Thermostable phytase (3-phytase)"/>
    <property type="match status" value="1"/>
</dbReference>
<feature type="chain" id="PRO_5047164589" evidence="3">
    <location>
        <begin position="25"/>
        <end position="381"/>
    </location>
</feature>
<dbReference type="PANTHER" id="PTHR24104:SF25">
    <property type="entry name" value="PROTEIN LIN-41"/>
    <property type="match status" value="1"/>
</dbReference>
<feature type="domain" description="BPP" evidence="4">
    <location>
        <begin position="47"/>
        <end position="374"/>
    </location>
</feature>
<name>A0ABQ1HRD7_9GAMM</name>
<accession>A0ABQ1HRD7</accession>
<evidence type="ECO:0000259" key="4">
    <source>
        <dbReference type="PROSITE" id="PS51662"/>
    </source>
</evidence>
<dbReference type="EMBL" id="BMKC01000003">
    <property type="protein sequence ID" value="GGA85824.1"/>
    <property type="molecule type" value="Genomic_DNA"/>
</dbReference>
<dbReference type="Gene3D" id="2.120.10.30">
    <property type="entry name" value="TolB, C-terminal domain"/>
    <property type="match status" value="1"/>
</dbReference>
<gene>
    <name evidence="5" type="ORF">GCM10011521_25360</name>
</gene>
<keyword evidence="3" id="KW-0732">Signal</keyword>